<feature type="compositionally biased region" description="Acidic residues" evidence="2">
    <location>
        <begin position="638"/>
        <end position="653"/>
    </location>
</feature>
<keyword evidence="5" id="KW-1185">Reference proteome</keyword>
<dbReference type="SUPFAM" id="SSF57997">
    <property type="entry name" value="Tropomyosin"/>
    <property type="match status" value="1"/>
</dbReference>
<keyword evidence="1" id="KW-0175">Coiled coil</keyword>
<accession>A0AAQ3TFE5</accession>
<evidence type="ECO:0000256" key="1">
    <source>
        <dbReference type="SAM" id="Coils"/>
    </source>
</evidence>
<dbReference type="InterPro" id="IPR058610">
    <property type="entry name" value="WIT1_2_N"/>
</dbReference>
<feature type="region of interest" description="Disordered" evidence="2">
    <location>
        <begin position="1"/>
        <end position="80"/>
    </location>
</feature>
<feature type="compositionally biased region" description="Low complexity" evidence="2">
    <location>
        <begin position="35"/>
        <end position="52"/>
    </location>
</feature>
<dbReference type="InterPro" id="IPR039976">
    <property type="entry name" value="WIT1/WIT2"/>
</dbReference>
<evidence type="ECO:0000259" key="3">
    <source>
        <dbReference type="Pfam" id="PF26581"/>
    </source>
</evidence>
<organism evidence="4 5">
    <name type="scientific">Paspalum notatum var. saurae</name>
    <dbReference type="NCBI Taxonomy" id="547442"/>
    <lineage>
        <taxon>Eukaryota</taxon>
        <taxon>Viridiplantae</taxon>
        <taxon>Streptophyta</taxon>
        <taxon>Embryophyta</taxon>
        <taxon>Tracheophyta</taxon>
        <taxon>Spermatophyta</taxon>
        <taxon>Magnoliopsida</taxon>
        <taxon>Liliopsida</taxon>
        <taxon>Poales</taxon>
        <taxon>Poaceae</taxon>
        <taxon>PACMAD clade</taxon>
        <taxon>Panicoideae</taxon>
        <taxon>Andropogonodae</taxon>
        <taxon>Paspaleae</taxon>
        <taxon>Paspalinae</taxon>
        <taxon>Paspalum</taxon>
    </lineage>
</organism>
<protein>
    <recommendedName>
        <fullName evidence="3">WIT1/2 N-terminal helical bundle domain-containing protein</fullName>
    </recommendedName>
</protein>
<dbReference type="Pfam" id="PF26581">
    <property type="entry name" value="WIT1_2_N"/>
    <property type="match status" value="1"/>
</dbReference>
<reference evidence="4 5" key="1">
    <citation type="submission" date="2024-02" db="EMBL/GenBank/DDBJ databases">
        <title>High-quality chromosome-scale genome assembly of Pensacola bahiagrass (Paspalum notatum Flugge var. saurae).</title>
        <authorList>
            <person name="Vega J.M."/>
            <person name="Podio M."/>
            <person name="Orjuela J."/>
            <person name="Siena L.A."/>
            <person name="Pessino S.C."/>
            <person name="Combes M.C."/>
            <person name="Mariac C."/>
            <person name="Albertini E."/>
            <person name="Pupilli F."/>
            <person name="Ortiz J.P.A."/>
            <person name="Leblanc O."/>
        </authorList>
    </citation>
    <scope>NUCLEOTIDE SEQUENCE [LARGE SCALE GENOMIC DNA]</scope>
    <source>
        <strain evidence="4">R1</strain>
        <tissue evidence="4">Leaf</tissue>
    </source>
</reference>
<sequence length="713" mass="78950">MLKVEGEAWRWPQHAKQSKPATPQPLRTRPGSGSGAPRSSPSKSQSPFLFLRRPPPPPPRRLACDPLRLPPPRGPAKGSLAMDAHGVEDDENFLALALQRVDLDIEFGFEKLLNLEMLAMDIASRAVDLEPLLLEPHSVPAESVAKLFEFDALHTIVDSEINELERLAASIQTDIGNAETKQPGTADKLRARKDSLRQMQDLISAVRTESATFDKAIRPSQGDSEGAGCENGHMSGRAAMQAEDQRNVLQMLQQSIACKLDFENKLRASQSLMEDLRMKLRHAEQESYLMEESIGPLYEGMLAAENACQFYLGTSRELLAKIDTYHLYSAATLDKEGELQSKLEESFVESNAIRGTRDAALGDTGNKQTTQEFLNLRNKLCQLEVCISRRATEAEKSIIDDIRAAISSAESRAQNAEARCAQLTQTNAELNGELNSLRSQGSDRAGLLETRLMESDTQLEHARASVDAIVEQQGMLRSSISDMEQMIEDLKEKYLKAEARAENAESKCSLLTDTNLELSEELSFLRGRVEGLENSLHHANQLKVSTAKDIGSKTKTITDLVAKLAMERERLHVQIVTLTKKNRLLAQKCKVNVNEATLLSKNVTTAGGELRPNKVTEEAALSSSPTQTKVMPAGDTAQEVEDDEATPAEDESAAESMIGTVQSIEPTLLNWKCISSIRWFPSHHDQLTTGITFVDFRDPILEVNLLIRIYWKI</sequence>
<dbReference type="Gene3D" id="1.20.5.170">
    <property type="match status" value="1"/>
</dbReference>
<feature type="coiled-coil region" evidence="1">
    <location>
        <begin position="399"/>
        <end position="440"/>
    </location>
</feature>
<feature type="domain" description="WIT1/2 N-terminal helical bundle" evidence="3">
    <location>
        <begin position="97"/>
        <end position="217"/>
    </location>
</feature>
<evidence type="ECO:0000313" key="4">
    <source>
        <dbReference type="EMBL" id="WVZ72959.1"/>
    </source>
</evidence>
<evidence type="ECO:0000313" key="5">
    <source>
        <dbReference type="Proteomes" id="UP001341281"/>
    </source>
</evidence>
<gene>
    <name evidence="4" type="ORF">U9M48_021339</name>
</gene>
<dbReference type="PANTHER" id="PTHR35705:SF7">
    <property type="entry name" value="OS01G0235350 PROTEIN"/>
    <property type="match status" value="1"/>
</dbReference>
<dbReference type="AlphaFoldDB" id="A0AAQ3TFE5"/>
<feature type="coiled-coil region" evidence="1">
    <location>
        <begin position="480"/>
        <end position="535"/>
    </location>
</feature>
<dbReference type="PANTHER" id="PTHR35705">
    <property type="entry name" value="WPP DOMAIN-INTERACTING TAIL-ANCHORED PROTEIN 1"/>
    <property type="match status" value="1"/>
</dbReference>
<proteinExistence type="predicted"/>
<feature type="region of interest" description="Disordered" evidence="2">
    <location>
        <begin position="609"/>
        <end position="655"/>
    </location>
</feature>
<dbReference type="Proteomes" id="UP001341281">
    <property type="component" value="Chromosome 04"/>
</dbReference>
<evidence type="ECO:0000256" key="2">
    <source>
        <dbReference type="SAM" id="MobiDB-lite"/>
    </source>
</evidence>
<name>A0AAQ3TFE5_PASNO</name>
<dbReference type="EMBL" id="CP144748">
    <property type="protein sequence ID" value="WVZ72959.1"/>
    <property type="molecule type" value="Genomic_DNA"/>
</dbReference>